<organism evidence="2 3">
    <name type="scientific">Meloidogyne enterolobii</name>
    <name type="common">Root-knot nematode worm</name>
    <name type="synonym">Meloidogyne mayaguensis</name>
    <dbReference type="NCBI Taxonomy" id="390850"/>
    <lineage>
        <taxon>Eukaryota</taxon>
        <taxon>Metazoa</taxon>
        <taxon>Ecdysozoa</taxon>
        <taxon>Nematoda</taxon>
        <taxon>Chromadorea</taxon>
        <taxon>Rhabditida</taxon>
        <taxon>Tylenchina</taxon>
        <taxon>Tylenchomorpha</taxon>
        <taxon>Tylenchoidea</taxon>
        <taxon>Meloidogynidae</taxon>
        <taxon>Meloidogyninae</taxon>
        <taxon>Meloidogyne</taxon>
    </lineage>
</organism>
<dbReference type="GO" id="GO:0034450">
    <property type="term" value="F:ubiquitin-ubiquitin ligase activity"/>
    <property type="evidence" value="ECO:0007669"/>
    <property type="project" value="TreeGrafter"/>
</dbReference>
<feature type="region of interest" description="Disordered" evidence="1">
    <location>
        <begin position="121"/>
        <end position="178"/>
    </location>
</feature>
<sequence length="236" mass="26687">MELYLDQKKHKVIAFVAKCRRVFQALISYSLLELIGITDALISPIRLGIVKPSASIVSNEDVLEVLQQHLTNEQDLSSLIRISMQSCDRNETSTGTNNARIIQFADLRRGDTSQATDMALERASDDDMSNEDDDDEEDLDAPATISRTRENSNTSFSARERTISEQSRRRQENATGLVESLDEHEGMLMEVITMTLMMMTTMMKLSHILTSMTMMTTMMMAKVKCMVVKCLCGWRI</sequence>
<dbReference type="GO" id="GO:0005634">
    <property type="term" value="C:nucleus"/>
    <property type="evidence" value="ECO:0007669"/>
    <property type="project" value="TreeGrafter"/>
</dbReference>
<protein>
    <submittedName>
        <fullName evidence="2">Uncharacterized protein</fullName>
    </submittedName>
</protein>
<gene>
    <name evidence="2" type="ORF">MENT_LOCUS36251</name>
</gene>
<comment type="caution">
    <text evidence="2">The sequence shown here is derived from an EMBL/GenBank/DDBJ whole genome shotgun (WGS) entry which is preliminary data.</text>
</comment>
<accession>A0A6V7WA33</accession>
<feature type="compositionally biased region" description="Acidic residues" evidence="1">
    <location>
        <begin position="126"/>
        <end position="140"/>
    </location>
</feature>
<evidence type="ECO:0000313" key="2">
    <source>
        <dbReference type="EMBL" id="CAD2183929.1"/>
    </source>
</evidence>
<proteinExistence type="predicted"/>
<dbReference type="OrthoDB" id="5806595at2759"/>
<dbReference type="AlphaFoldDB" id="A0A6V7WA33"/>
<dbReference type="GO" id="GO:0005737">
    <property type="term" value="C:cytoplasm"/>
    <property type="evidence" value="ECO:0007669"/>
    <property type="project" value="TreeGrafter"/>
</dbReference>
<dbReference type="Proteomes" id="UP000580250">
    <property type="component" value="Unassembled WGS sequence"/>
</dbReference>
<dbReference type="EMBL" id="CAJEWN010000483">
    <property type="protein sequence ID" value="CAD2183929.1"/>
    <property type="molecule type" value="Genomic_DNA"/>
</dbReference>
<name>A0A6V7WA33_MELEN</name>
<evidence type="ECO:0000313" key="3">
    <source>
        <dbReference type="Proteomes" id="UP000580250"/>
    </source>
</evidence>
<feature type="compositionally biased region" description="Basic and acidic residues" evidence="1">
    <location>
        <begin position="158"/>
        <end position="172"/>
    </location>
</feature>
<evidence type="ECO:0000256" key="1">
    <source>
        <dbReference type="SAM" id="MobiDB-lite"/>
    </source>
</evidence>
<dbReference type="PANTHER" id="PTHR46276:SF1">
    <property type="entry name" value="E3 UBIQUITIN-PROTEIN LIGASE UBR5"/>
    <property type="match status" value="1"/>
</dbReference>
<dbReference type="PANTHER" id="PTHR46276">
    <property type="entry name" value="E3 UBIQUITIN-PROTEIN LIGASE UBR5"/>
    <property type="match status" value="1"/>
</dbReference>
<dbReference type="GO" id="GO:0090263">
    <property type="term" value="P:positive regulation of canonical Wnt signaling pathway"/>
    <property type="evidence" value="ECO:0007669"/>
    <property type="project" value="TreeGrafter"/>
</dbReference>
<dbReference type="GO" id="GO:0000209">
    <property type="term" value="P:protein polyubiquitination"/>
    <property type="evidence" value="ECO:0007669"/>
    <property type="project" value="TreeGrafter"/>
</dbReference>
<reference evidence="2 3" key="1">
    <citation type="submission" date="2020-08" db="EMBL/GenBank/DDBJ databases">
        <authorList>
            <person name="Koutsovoulos G."/>
            <person name="Danchin GJ E."/>
        </authorList>
    </citation>
    <scope>NUCLEOTIDE SEQUENCE [LARGE SCALE GENOMIC DNA]</scope>
</reference>